<gene>
    <name evidence="26" type="ORF">L201_008128</name>
</gene>
<name>A0AAX4K6I4_9TREE</name>
<dbReference type="Pfam" id="PF01522">
    <property type="entry name" value="Polysacc_deac_1"/>
    <property type="match status" value="1"/>
</dbReference>
<dbReference type="InterPro" id="IPR002509">
    <property type="entry name" value="NODB_dom"/>
</dbReference>
<keyword evidence="18" id="KW-0961">Cell wall biogenesis/degradation</keyword>
<evidence type="ECO:0000256" key="10">
    <source>
        <dbReference type="ARBA" id="ARBA00022729"/>
    </source>
</evidence>
<dbReference type="GO" id="GO:0046872">
    <property type="term" value="F:metal ion binding"/>
    <property type="evidence" value="ECO:0007669"/>
    <property type="project" value="UniProtKB-KW"/>
</dbReference>
<sequence>MYSLATALTIALTVGIDGALGHKGCGGHEVMRRNPGGPVVHNIEELRNLENAARNGGWIRRQVTDEASAAQSTDPSTECTAYSYAPVTNMKSSFPTIWQTATLVAGDTEAASLFATINATVNSEVPNIKPKGNGHAGDFSNSGYTAADPDCWWTWKQCTKGDPGNGINADFTTVPEANTWGLGFDDGPNCSHNAFYDYLRDNGQKATMFYIGSNVMDWPLQAQRGLADGHHICVHTWSHQYMTSFSNEEAFAELYYTRKAIKEVLGVTPTCWRPPFGDVDNRIRLIAQGLNMTNYVWSDDSEDWRAGATGSNVTQADVTANYQSVVSGVANGSYASHGPMVLTHELTNFTMSEFVSQYPSIKAAFKYVVPLASAFNITQPYVETNYTYPDFLTYTNQSSGSSASTSASGSSASSGSASASGSSASSKASSGSTSNTAKSSAVSTMASGGIVGGLVSVLAGALLLL</sequence>
<dbReference type="InterPro" id="IPR011330">
    <property type="entry name" value="Glyco_hydro/deAcase_b/a-brl"/>
</dbReference>
<keyword evidence="6" id="KW-0134">Cell wall</keyword>
<protein>
    <recommendedName>
        <fullName evidence="20">chitin deacetylase</fullName>
        <ecNumber evidence="20">3.5.1.41</ecNumber>
    </recommendedName>
</protein>
<evidence type="ECO:0000256" key="14">
    <source>
        <dbReference type="ARBA" id="ARBA00023180"/>
    </source>
</evidence>
<comment type="cofactor">
    <cofactor evidence="1">
        <name>Co(2+)</name>
        <dbReference type="ChEBI" id="CHEBI:48828"/>
    </cofactor>
</comment>
<keyword evidence="10 24" id="KW-0732">Signal</keyword>
<keyword evidence="23" id="KW-1133">Transmembrane helix</keyword>
<dbReference type="EMBL" id="CP144108">
    <property type="protein sequence ID" value="WWC93160.1"/>
    <property type="molecule type" value="Genomic_DNA"/>
</dbReference>
<dbReference type="GO" id="GO:0006032">
    <property type="term" value="P:chitin catabolic process"/>
    <property type="evidence" value="ECO:0007669"/>
    <property type="project" value="UniProtKB-KW"/>
</dbReference>
<dbReference type="GO" id="GO:0005886">
    <property type="term" value="C:plasma membrane"/>
    <property type="evidence" value="ECO:0007669"/>
    <property type="project" value="UniProtKB-SubCell"/>
</dbReference>
<evidence type="ECO:0000256" key="4">
    <source>
        <dbReference type="ARBA" id="ARBA00010973"/>
    </source>
</evidence>
<evidence type="ECO:0000256" key="17">
    <source>
        <dbReference type="ARBA" id="ARBA00023288"/>
    </source>
</evidence>
<keyword evidence="8" id="KW-0336">GPI-anchor</keyword>
<feature type="chain" id="PRO_5043601384" description="chitin deacetylase" evidence="24">
    <location>
        <begin position="22"/>
        <end position="465"/>
    </location>
</feature>
<proteinExistence type="inferred from homology"/>
<dbReference type="SUPFAM" id="SSF88713">
    <property type="entry name" value="Glycoside hydrolase/deacetylase"/>
    <property type="match status" value="1"/>
</dbReference>
<keyword evidence="16" id="KW-0170">Cobalt</keyword>
<evidence type="ECO:0000256" key="9">
    <source>
        <dbReference type="ARBA" id="ARBA00022723"/>
    </source>
</evidence>
<evidence type="ECO:0000256" key="3">
    <source>
        <dbReference type="ARBA" id="ARBA00004609"/>
    </source>
</evidence>
<evidence type="ECO:0000256" key="8">
    <source>
        <dbReference type="ARBA" id="ARBA00022622"/>
    </source>
</evidence>
<dbReference type="GO" id="GO:0004099">
    <property type="term" value="F:chitin deacetylase activity"/>
    <property type="evidence" value="ECO:0007669"/>
    <property type="project" value="UniProtKB-EC"/>
</dbReference>
<feature type="transmembrane region" description="Helical" evidence="23">
    <location>
        <begin position="445"/>
        <end position="464"/>
    </location>
</feature>
<feature type="signal peptide" evidence="24">
    <location>
        <begin position="1"/>
        <end position="21"/>
    </location>
</feature>
<dbReference type="AlphaFoldDB" id="A0AAX4K6I4"/>
<evidence type="ECO:0000256" key="24">
    <source>
        <dbReference type="SAM" id="SignalP"/>
    </source>
</evidence>
<comment type="catalytic activity">
    <reaction evidence="21">
        <text>[(1-&gt;4)-N-acetyl-beta-D-glucosaminyl](n) + n H2O = chitosan + n acetate</text>
        <dbReference type="Rhea" id="RHEA:10464"/>
        <dbReference type="Rhea" id="RHEA-COMP:9593"/>
        <dbReference type="Rhea" id="RHEA-COMP:9597"/>
        <dbReference type="ChEBI" id="CHEBI:15377"/>
        <dbReference type="ChEBI" id="CHEBI:17029"/>
        <dbReference type="ChEBI" id="CHEBI:30089"/>
        <dbReference type="ChEBI" id="CHEBI:57704"/>
        <dbReference type="EC" id="3.5.1.41"/>
    </reaction>
    <physiologicalReaction direction="left-to-right" evidence="21">
        <dbReference type="Rhea" id="RHEA:10465"/>
    </physiologicalReaction>
</comment>
<comment type="similarity">
    <text evidence="4">Belongs to the polysaccharide deacetylase family.</text>
</comment>
<evidence type="ECO:0000313" key="27">
    <source>
        <dbReference type="Proteomes" id="UP001355207"/>
    </source>
</evidence>
<evidence type="ECO:0000256" key="22">
    <source>
        <dbReference type="SAM" id="MobiDB-lite"/>
    </source>
</evidence>
<dbReference type="EC" id="3.5.1.41" evidence="20"/>
<dbReference type="FunFam" id="3.20.20.370:FF:000004">
    <property type="entry name" value="Related to Chitin deacetylase"/>
    <property type="match status" value="1"/>
</dbReference>
<keyword evidence="19" id="KW-0624">Polysaccharide degradation</keyword>
<reference evidence="26 27" key="1">
    <citation type="submission" date="2024-01" db="EMBL/GenBank/DDBJ databases">
        <title>Comparative genomics of Cryptococcus and Kwoniella reveals pathogenesis evolution and contrasting modes of karyotype evolution via chromosome fusion or intercentromeric recombination.</title>
        <authorList>
            <person name="Coelho M.A."/>
            <person name="David-Palma M."/>
            <person name="Shea T."/>
            <person name="Bowers K."/>
            <person name="McGinley-Smith S."/>
            <person name="Mohammad A.W."/>
            <person name="Gnirke A."/>
            <person name="Yurkov A.M."/>
            <person name="Nowrousian M."/>
            <person name="Sun S."/>
            <person name="Cuomo C.A."/>
            <person name="Heitman J."/>
        </authorList>
    </citation>
    <scope>NUCLEOTIDE SEQUENCE [LARGE SCALE GENOMIC DNA]</scope>
    <source>
        <strain evidence="26 27">CBS 6074</strain>
    </source>
</reference>
<evidence type="ECO:0000256" key="13">
    <source>
        <dbReference type="ARBA" id="ARBA00023136"/>
    </source>
</evidence>
<organism evidence="26 27">
    <name type="scientific">Kwoniella dendrophila CBS 6074</name>
    <dbReference type="NCBI Taxonomy" id="1295534"/>
    <lineage>
        <taxon>Eukaryota</taxon>
        <taxon>Fungi</taxon>
        <taxon>Dikarya</taxon>
        <taxon>Basidiomycota</taxon>
        <taxon>Agaricomycotina</taxon>
        <taxon>Tremellomycetes</taxon>
        <taxon>Tremellales</taxon>
        <taxon>Cryptococcaceae</taxon>
        <taxon>Kwoniella</taxon>
    </lineage>
</organism>
<accession>A0AAX4K6I4</accession>
<evidence type="ECO:0000256" key="20">
    <source>
        <dbReference type="ARBA" id="ARBA00024056"/>
    </source>
</evidence>
<comment type="subcellular location">
    <subcellularLocation>
        <location evidence="3">Cell membrane</location>
        <topology evidence="3">Lipid-anchor</topology>
        <topology evidence="3">GPI-anchor</topology>
    </subcellularLocation>
    <subcellularLocation>
        <location evidence="2">Secreted</location>
        <location evidence="2">Cell wall</location>
    </subcellularLocation>
</comment>
<evidence type="ECO:0000256" key="7">
    <source>
        <dbReference type="ARBA" id="ARBA00022525"/>
    </source>
</evidence>
<keyword evidence="12" id="KW-0146">Chitin degradation</keyword>
<evidence type="ECO:0000256" key="11">
    <source>
        <dbReference type="ARBA" id="ARBA00022801"/>
    </source>
</evidence>
<evidence type="ECO:0000256" key="1">
    <source>
        <dbReference type="ARBA" id="ARBA00001941"/>
    </source>
</evidence>
<keyword evidence="15" id="KW-0119">Carbohydrate metabolism</keyword>
<dbReference type="GO" id="GO:0071555">
    <property type="term" value="P:cell wall organization"/>
    <property type="evidence" value="ECO:0007669"/>
    <property type="project" value="UniProtKB-KW"/>
</dbReference>
<evidence type="ECO:0000256" key="5">
    <source>
        <dbReference type="ARBA" id="ARBA00022475"/>
    </source>
</evidence>
<evidence type="ECO:0000256" key="21">
    <source>
        <dbReference type="ARBA" id="ARBA00048494"/>
    </source>
</evidence>
<evidence type="ECO:0000256" key="23">
    <source>
        <dbReference type="SAM" id="Phobius"/>
    </source>
</evidence>
<feature type="region of interest" description="Disordered" evidence="22">
    <location>
        <begin position="413"/>
        <end position="437"/>
    </location>
</feature>
<dbReference type="RefSeq" id="XP_066079922.1">
    <property type="nucleotide sequence ID" value="XM_066223825.1"/>
</dbReference>
<evidence type="ECO:0000313" key="26">
    <source>
        <dbReference type="EMBL" id="WWC93160.1"/>
    </source>
</evidence>
<evidence type="ECO:0000256" key="16">
    <source>
        <dbReference type="ARBA" id="ARBA00023285"/>
    </source>
</evidence>
<evidence type="ECO:0000256" key="6">
    <source>
        <dbReference type="ARBA" id="ARBA00022512"/>
    </source>
</evidence>
<evidence type="ECO:0000256" key="19">
    <source>
        <dbReference type="ARBA" id="ARBA00023326"/>
    </source>
</evidence>
<evidence type="ECO:0000256" key="12">
    <source>
        <dbReference type="ARBA" id="ARBA00023024"/>
    </source>
</evidence>
<dbReference type="Gene3D" id="3.20.20.370">
    <property type="entry name" value="Glycoside hydrolase/deacetylase"/>
    <property type="match status" value="1"/>
</dbReference>
<dbReference type="GeneID" id="91098796"/>
<dbReference type="PROSITE" id="PS51677">
    <property type="entry name" value="NODB"/>
    <property type="match status" value="1"/>
</dbReference>
<dbReference type="GO" id="GO:0000272">
    <property type="term" value="P:polysaccharide catabolic process"/>
    <property type="evidence" value="ECO:0007669"/>
    <property type="project" value="UniProtKB-KW"/>
</dbReference>
<dbReference type="InterPro" id="IPR050248">
    <property type="entry name" value="Polysacc_deacetylase_ArnD"/>
</dbReference>
<dbReference type="Proteomes" id="UP001355207">
    <property type="component" value="Chromosome 11"/>
</dbReference>
<evidence type="ECO:0000256" key="18">
    <source>
        <dbReference type="ARBA" id="ARBA00023316"/>
    </source>
</evidence>
<keyword evidence="5" id="KW-1003">Cell membrane</keyword>
<keyword evidence="13 23" id="KW-0472">Membrane</keyword>
<keyword evidence="11" id="KW-0378">Hydrolase</keyword>
<evidence type="ECO:0000256" key="15">
    <source>
        <dbReference type="ARBA" id="ARBA00023277"/>
    </source>
</evidence>
<dbReference type="GO" id="GO:0098552">
    <property type="term" value="C:side of membrane"/>
    <property type="evidence" value="ECO:0007669"/>
    <property type="project" value="UniProtKB-KW"/>
</dbReference>
<dbReference type="GO" id="GO:0009272">
    <property type="term" value="P:fungal-type cell wall biogenesis"/>
    <property type="evidence" value="ECO:0007669"/>
    <property type="project" value="UniProtKB-ARBA"/>
</dbReference>
<keyword evidence="27" id="KW-1185">Reference proteome</keyword>
<keyword evidence="14" id="KW-0325">Glycoprotein</keyword>
<keyword evidence="7" id="KW-0964">Secreted</keyword>
<dbReference type="PANTHER" id="PTHR10587:SF98">
    <property type="entry name" value="CHITIN DEACETYLASE"/>
    <property type="match status" value="1"/>
</dbReference>
<dbReference type="PANTHER" id="PTHR10587">
    <property type="entry name" value="GLYCOSYL TRANSFERASE-RELATED"/>
    <property type="match status" value="1"/>
</dbReference>
<evidence type="ECO:0000256" key="2">
    <source>
        <dbReference type="ARBA" id="ARBA00004191"/>
    </source>
</evidence>
<feature type="domain" description="NodB homology" evidence="25">
    <location>
        <begin position="178"/>
        <end position="374"/>
    </location>
</feature>
<keyword evidence="23" id="KW-0812">Transmembrane</keyword>
<keyword evidence="9" id="KW-0479">Metal-binding</keyword>
<keyword evidence="17" id="KW-0449">Lipoprotein</keyword>
<evidence type="ECO:0000259" key="25">
    <source>
        <dbReference type="PROSITE" id="PS51677"/>
    </source>
</evidence>